<dbReference type="AlphaFoldDB" id="A0A1Q2YJM8"/>
<feature type="compositionally biased region" description="Acidic residues" evidence="1">
    <location>
        <begin position="215"/>
        <end position="224"/>
    </location>
</feature>
<evidence type="ECO:0000313" key="3">
    <source>
        <dbReference type="Proteomes" id="UP000186136"/>
    </source>
</evidence>
<evidence type="ECO:0000256" key="1">
    <source>
        <dbReference type="SAM" id="MobiDB-lite"/>
    </source>
</evidence>
<accession>A0A1Q2YJM8</accession>
<name>A0A1Q2YJM8_9ASCO</name>
<feature type="region of interest" description="Disordered" evidence="1">
    <location>
        <begin position="135"/>
        <end position="273"/>
    </location>
</feature>
<keyword evidence="3" id="KW-1185">Reference proteome</keyword>
<evidence type="ECO:0000313" key="2">
    <source>
        <dbReference type="EMBL" id="GAV29740.1"/>
    </source>
</evidence>
<dbReference type="Proteomes" id="UP000186136">
    <property type="component" value="Unassembled WGS sequence"/>
</dbReference>
<comment type="caution">
    <text evidence="2">The sequence shown here is derived from an EMBL/GenBank/DDBJ whole genome shotgun (WGS) entry which is preliminary data.</text>
</comment>
<sequence>MILTLISRYARRTEIKNISLDSNIFVSEFRKTSLEMMTLLDKMMSALRDMHNQWTLIVTEGKDNEFSKEILREKLRERVNNDKDRRLKVLFENQKEMKAQMEHLRASSLTPGDVNNGRNRLATRRVSSIGTIGSIDENSSLNTNSGLSQTQKKLTRRLSVSETPSRGSASASPSLTSSSRSPFYRQNSNSNLNSIANSNSNGSVSASTSRSNSVEEAEGDDCDTTAEQGEAGESGGQGYGPFEILSPDQSEDVPLAGAMLPGDADRGSAPATP</sequence>
<protein>
    <submittedName>
        <fullName evidence="2">Uncharacterized protein</fullName>
    </submittedName>
</protein>
<reference evidence="2 3" key="1">
    <citation type="submission" date="2016-08" db="EMBL/GenBank/DDBJ databases">
        <title>Whole genome shotgun sequence of Pichia membranifaciens KS47-1.</title>
        <authorList>
            <person name="Konishi M."/>
            <person name="Ishida M."/>
            <person name="Arakawa T."/>
            <person name="Kato Y."/>
            <person name="Horiuchi J."/>
        </authorList>
    </citation>
    <scope>NUCLEOTIDE SEQUENCE [LARGE SCALE GENOMIC DNA]</scope>
    <source>
        <strain evidence="2 3">KS47-1</strain>
    </source>
</reference>
<feature type="compositionally biased region" description="Polar residues" evidence="1">
    <location>
        <begin position="135"/>
        <end position="162"/>
    </location>
</feature>
<feature type="compositionally biased region" description="Low complexity" evidence="1">
    <location>
        <begin position="163"/>
        <end position="212"/>
    </location>
</feature>
<gene>
    <name evidence="2" type="ORF">PMKS-003242</name>
</gene>
<dbReference type="EMBL" id="BDGI01000134">
    <property type="protein sequence ID" value="GAV29740.1"/>
    <property type="molecule type" value="Genomic_DNA"/>
</dbReference>
<dbReference type="OrthoDB" id="4087202at2759"/>
<proteinExistence type="predicted"/>
<organism evidence="2 3">
    <name type="scientific">Pichia membranifaciens</name>
    <dbReference type="NCBI Taxonomy" id="4926"/>
    <lineage>
        <taxon>Eukaryota</taxon>
        <taxon>Fungi</taxon>
        <taxon>Dikarya</taxon>
        <taxon>Ascomycota</taxon>
        <taxon>Saccharomycotina</taxon>
        <taxon>Pichiomycetes</taxon>
        <taxon>Pichiales</taxon>
        <taxon>Pichiaceae</taxon>
        <taxon>Pichia</taxon>
    </lineage>
</organism>